<dbReference type="Pfam" id="PF14364">
    <property type="entry name" value="DUF4408"/>
    <property type="match status" value="1"/>
</dbReference>
<dbReference type="EMBL" id="JAPFFM010000016">
    <property type="protein sequence ID" value="KAJ6702183.1"/>
    <property type="molecule type" value="Genomic_DNA"/>
</dbReference>
<dbReference type="InterPro" id="IPR025520">
    <property type="entry name" value="DUF4408"/>
</dbReference>
<feature type="compositionally biased region" description="Acidic residues" evidence="1">
    <location>
        <begin position="127"/>
        <end position="136"/>
    </location>
</feature>
<gene>
    <name evidence="4" type="ORF">OIU74_013351</name>
</gene>
<feature type="compositionally biased region" description="Basic and acidic residues" evidence="1">
    <location>
        <begin position="67"/>
        <end position="126"/>
    </location>
</feature>
<dbReference type="PANTHER" id="PTHR35762">
    <property type="entry name" value="TRANSMEMBRANE PROTEIN"/>
    <property type="match status" value="1"/>
</dbReference>
<dbReference type="AlphaFoldDB" id="A0A9Q0T682"/>
<protein>
    <submittedName>
        <fullName evidence="4">MYELIN TRANSCRIPTION FACTOR 1-LIKE</fullName>
    </submittedName>
</protein>
<organism evidence="4 5">
    <name type="scientific">Salix koriyanagi</name>
    <dbReference type="NCBI Taxonomy" id="2511006"/>
    <lineage>
        <taxon>Eukaryota</taxon>
        <taxon>Viridiplantae</taxon>
        <taxon>Streptophyta</taxon>
        <taxon>Embryophyta</taxon>
        <taxon>Tracheophyta</taxon>
        <taxon>Spermatophyta</taxon>
        <taxon>Magnoliopsida</taxon>
        <taxon>eudicotyledons</taxon>
        <taxon>Gunneridae</taxon>
        <taxon>Pentapetalae</taxon>
        <taxon>rosids</taxon>
        <taxon>fabids</taxon>
        <taxon>Malpighiales</taxon>
        <taxon>Salicaceae</taxon>
        <taxon>Saliceae</taxon>
        <taxon>Salix</taxon>
    </lineage>
</organism>
<keyword evidence="2" id="KW-0812">Transmembrane</keyword>
<evidence type="ECO:0000256" key="2">
    <source>
        <dbReference type="SAM" id="Phobius"/>
    </source>
</evidence>
<keyword evidence="5" id="KW-1185">Reference proteome</keyword>
<evidence type="ECO:0000313" key="5">
    <source>
        <dbReference type="Proteomes" id="UP001151752"/>
    </source>
</evidence>
<accession>A0A9Q0T682</accession>
<proteinExistence type="predicted"/>
<reference evidence="4" key="2">
    <citation type="journal article" date="2023" name="Int. J. Mol. Sci.">
        <title>De Novo Assembly and Annotation of 11 Diverse Shrub Willow (Salix) Genomes Reveals Novel Gene Organization in Sex-Linked Regions.</title>
        <authorList>
            <person name="Hyden B."/>
            <person name="Feng K."/>
            <person name="Yates T.B."/>
            <person name="Jawdy S."/>
            <person name="Cereghino C."/>
            <person name="Smart L.B."/>
            <person name="Muchero W."/>
        </authorList>
    </citation>
    <scope>NUCLEOTIDE SEQUENCE</scope>
    <source>
        <tissue evidence="4">Shoot tip</tissue>
    </source>
</reference>
<feature type="region of interest" description="Disordered" evidence="1">
    <location>
        <begin position="61"/>
        <end position="143"/>
    </location>
</feature>
<reference evidence="4" key="1">
    <citation type="submission" date="2022-11" db="EMBL/GenBank/DDBJ databases">
        <authorList>
            <person name="Hyden B.L."/>
            <person name="Feng K."/>
            <person name="Yates T."/>
            <person name="Jawdy S."/>
            <person name="Smart L.B."/>
            <person name="Muchero W."/>
        </authorList>
    </citation>
    <scope>NUCLEOTIDE SEQUENCE</scope>
    <source>
        <tissue evidence="4">Shoot tip</tissue>
    </source>
</reference>
<evidence type="ECO:0000313" key="4">
    <source>
        <dbReference type="EMBL" id="KAJ6702183.1"/>
    </source>
</evidence>
<dbReference type="PANTHER" id="PTHR35762:SF5">
    <property type="entry name" value="DUF4408 DOMAIN-CONTAINING PROTEIN"/>
    <property type="match status" value="1"/>
</dbReference>
<evidence type="ECO:0000256" key="1">
    <source>
        <dbReference type="SAM" id="MobiDB-lite"/>
    </source>
</evidence>
<name>A0A9Q0T682_9ROSI</name>
<feature type="domain" description="DUF4408" evidence="3">
    <location>
        <begin position="14"/>
        <end position="39"/>
    </location>
</feature>
<feature type="transmembrane region" description="Helical" evidence="2">
    <location>
        <begin position="17"/>
        <end position="35"/>
    </location>
</feature>
<evidence type="ECO:0000259" key="3">
    <source>
        <dbReference type="Pfam" id="PF14364"/>
    </source>
</evidence>
<sequence>MKNSLFLSLPNKLSSCFGPKCLFILVNAIVVFLVGESRLVGSQSSPVGEIYDEYVERSRSLRGVSTHQDEEDKQESTDQDHQTHIQVKEVVVKEQDTKEVTELTNEGGKHGHEEVEVEDDQHGEKEILEEEEEEESGLPPEELNRRVEEFIARINKQRSLEAQFLVCCET</sequence>
<keyword evidence="2" id="KW-1133">Transmembrane helix</keyword>
<keyword evidence="2" id="KW-0472">Membrane</keyword>
<dbReference type="Proteomes" id="UP001151752">
    <property type="component" value="Chromosome 1"/>
</dbReference>
<comment type="caution">
    <text evidence="4">The sequence shown here is derived from an EMBL/GenBank/DDBJ whole genome shotgun (WGS) entry which is preliminary data.</text>
</comment>